<dbReference type="EMBL" id="JACCBK010000001">
    <property type="protein sequence ID" value="NYD87216.1"/>
    <property type="molecule type" value="Genomic_DNA"/>
</dbReference>
<protein>
    <recommendedName>
        <fullName evidence="4">DUF2269 domain-containing protein</fullName>
    </recommendedName>
</protein>
<dbReference type="Proteomes" id="UP000577956">
    <property type="component" value="Unassembled WGS sequence"/>
</dbReference>
<accession>A0A7Y9JYS6</accession>
<name>A0A7Y9JYS6_9CELL</name>
<evidence type="ECO:0008006" key="4">
    <source>
        <dbReference type="Google" id="ProtNLM"/>
    </source>
</evidence>
<organism evidence="2 3">
    <name type="scientific">Cellulomonas oligotrophica</name>
    <dbReference type="NCBI Taxonomy" id="931536"/>
    <lineage>
        <taxon>Bacteria</taxon>
        <taxon>Bacillati</taxon>
        <taxon>Actinomycetota</taxon>
        <taxon>Actinomycetes</taxon>
        <taxon>Micrococcales</taxon>
        <taxon>Cellulomonadaceae</taxon>
        <taxon>Cellulomonas</taxon>
    </lineage>
</organism>
<reference evidence="2 3" key="1">
    <citation type="submission" date="2020-07" db="EMBL/GenBank/DDBJ databases">
        <title>Sequencing the genomes of 1000 actinobacteria strains.</title>
        <authorList>
            <person name="Klenk H.-P."/>
        </authorList>
    </citation>
    <scope>NUCLEOTIDE SEQUENCE [LARGE SCALE GENOMIC DNA]</scope>
    <source>
        <strain evidence="2 3">DSM 24482</strain>
    </source>
</reference>
<evidence type="ECO:0000313" key="3">
    <source>
        <dbReference type="Proteomes" id="UP000577956"/>
    </source>
</evidence>
<keyword evidence="1" id="KW-1133">Transmembrane helix</keyword>
<feature type="transmembrane region" description="Helical" evidence="1">
    <location>
        <begin position="92"/>
        <end position="113"/>
    </location>
</feature>
<keyword evidence="1" id="KW-0472">Membrane</keyword>
<proteinExistence type="predicted"/>
<evidence type="ECO:0000313" key="2">
    <source>
        <dbReference type="EMBL" id="NYD87216.1"/>
    </source>
</evidence>
<keyword evidence="1" id="KW-0812">Transmembrane</keyword>
<evidence type="ECO:0000256" key="1">
    <source>
        <dbReference type="SAM" id="Phobius"/>
    </source>
</evidence>
<gene>
    <name evidence="2" type="ORF">BKA21_002765</name>
</gene>
<feature type="transmembrane region" description="Helical" evidence="1">
    <location>
        <begin position="133"/>
        <end position="152"/>
    </location>
</feature>
<comment type="caution">
    <text evidence="2">The sequence shown here is derived from an EMBL/GenBank/DDBJ whole genome shotgun (WGS) entry which is preliminary data.</text>
</comment>
<feature type="transmembrane region" description="Helical" evidence="1">
    <location>
        <begin position="59"/>
        <end position="80"/>
    </location>
</feature>
<sequence>MRMSPGLRKGALCLHITSSVGWTGAVLTFLGLSVVAITAREDATVRAMYVAMDALAWTVLVPLALASLVTGLVQSLGTVWGLVRHYWVVTKLALTVVATFVLVLYTQTLATLAEVATDTSTGDPDALRSVSPLVHVVLALLVLLGATVLSVFKPKGLTARGWRLQQRARAA</sequence>
<dbReference type="AlphaFoldDB" id="A0A7Y9JYS6"/>
<dbReference type="RefSeq" id="WP_203793559.1">
    <property type="nucleotide sequence ID" value="NZ_BAABFI010000009.1"/>
</dbReference>
<feature type="transmembrane region" description="Helical" evidence="1">
    <location>
        <begin position="12"/>
        <end position="39"/>
    </location>
</feature>